<dbReference type="FunFam" id="3.40.50.620:FF:000103">
    <property type="entry name" value="tyrosine--tRNA ligase 1, cytoplasmic"/>
    <property type="match status" value="1"/>
</dbReference>
<protein>
    <recommendedName>
        <fullName evidence="4">tyrosine--tRNA ligase</fullName>
        <ecNumber evidence="4">6.1.1.1</ecNumber>
    </recommendedName>
    <alternativeName>
        <fullName evidence="11">Tyrosyl-tRNA synthetase</fullName>
    </alternativeName>
</protein>
<dbReference type="AlphaFoldDB" id="A0A7J6MW44"/>
<keyword evidence="8 13" id="KW-0067">ATP-binding</keyword>
<evidence type="ECO:0000256" key="7">
    <source>
        <dbReference type="ARBA" id="ARBA00022741"/>
    </source>
</evidence>
<evidence type="ECO:0000313" key="16">
    <source>
        <dbReference type="Proteomes" id="UP000591131"/>
    </source>
</evidence>
<evidence type="ECO:0000256" key="4">
    <source>
        <dbReference type="ARBA" id="ARBA00013160"/>
    </source>
</evidence>
<keyword evidence="5" id="KW-0963">Cytoplasm</keyword>
<reference evidence="15 16" key="1">
    <citation type="submission" date="2020-04" db="EMBL/GenBank/DDBJ databases">
        <title>Perkinsus chesapeaki whole genome sequence.</title>
        <authorList>
            <person name="Bogema D.R."/>
        </authorList>
    </citation>
    <scope>NUCLEOTIDE SEQUENCE [LARGE SCALE GENOMIC DNA]</scope>
    <source>
        <strain evidence="15">ATCC PRA-425</strain>
    </source>
</reference>
<evidence type="ECO:0000256" key="9">
    <source>
        <dbReference type="ARBA" id="ARBA00022917"/>
    </source>
</evidence>
<keyword evidence="10 13" id="KW-0030">Aminoacyl-tRNA synthetase</keyword>
<feature type="compositionally biased region" description="Low complexity" evidence="14">
    <location>
        <begin position="39"/>
        <end position="56"/>
    </location>
</feature>
<dbReference type="GO" id="GO:0005829">
    <property type="term" value="C:cytosol"/>
    <property type="evidence" value="ECO:0007669"/>
    <property type="project" value="UniProtKB-SubCell"/>
</dbReference>
<evidence type="ECO:0000256" key="8">
    <source>
        <dbReference type="ARBA" id="ARBA00022840"/>
    </source>
</evidence>
<evidence type="ECO:0000256" key="14">
    <source>
        <dbReference type="SAM" id="MobiDB-lite"/>
    </source>
</evidence>
<dbReference type="GO" id="GO:0005524">
    <property type="term" value="F:ATP binding"/>
    <property type="evidence" value="ECO:0007669"/>
    <property type="project" value="UniProtKB-KW"/>
</dbReference>
<dbReference type="NCBIfam" id="NF006330">
    <property type="entry name" value="PRK08560.1"/>
    <property type="match status" value="1"/>
</dbReference>
<dbReference type="SUPFAM" id="SSF52374">
    <property type="entry name" value="Nucleotidylyl transferase"/>
    <property type="match status" value="1"/>
</dbReference>
<keyword evidence="6 13" id="KW-0436">Ligase</keyword>
<dbReference type="GO" id="GO:0006437">
    <property type="term" value="P:tyrosyl-tRNA aminoacylation"/>
    <property type="evidence" value="ECO:0007669"/>
    <property type="project" value="TreeGrafter"/>
</dbReference>
<comment type="catalytic activity">
    <reaction evidence="12">
        <text>tRNA(Tyr) + L-tyrosine + ATP = L-tyrosyl-tRNA(Tyr) + AMP + diphosphate + H(+)</text>
        <dbReference type="Rhea" id="RHEA:10220"/>
        <dbReference type="Rhea" id="RHEA-COMP:9706"/>
        <dbReference type="Rhea" id="RHEA-COMP:9707"/>
        <dbReference type="ChEBI" id="CHEBI:15378"/>
        <dbReference type="ChEBI" id="CHEBI:30616"/>
        <dbReference type="ChEBI" id="CHEBI:33019"/>
        <dbReference type="ChEBI" id="CHEBI:58315"/>
        <dbReference type="ChEBI" id="CHEBI:78442"/>
        <dbReference type="ChEBI" id="CHEBI:78536"/>
        <dbReference type="ChEBI" id="CHEBI:456215"/>
        <dbReference type="EC" id="6.1.1.1"/>
    </reaction>
</comment>
<gene>
    <name evidence="15" type="ORF">FOL47_007438</name>
</gene>
<comment type="caution">
    <text evidence="15">The sequence shown here is derived from an EMBL/GenBank/DDBJ whole genome shotgun (WGS) entry which is preliminary data.</text>
</comment>
<evidence type="ECO:0000256" key="2">
    <source>
        <dbReference type="ARBA" id="ARBA00004514"/>
    </source>
</evidence>
<accession>A0A7J6MW44</accession>
<evidence type="ECO:0000313" key="15">
    <source>
        <dbReference type="EMBL" id="KAF4675666.1"/>
    </source>
</evidence>
<dbReference type="FunFam" id="3.40.50.620:FF:000085">
    <property type="entry name" value="Tyrosine--tRNA ligase 1 cytoplasmic"/>
    <property type="match status" value="1"/>
</dbReference>
<dbReference type="Gene3D" id="3.40.50.620">
    <property type="entry name" value="HUPs"/>
    <property type="match status" value="2"/>
</dbReference>
<evidence type="ECO:0000256" key="6">
    <source>
        <dbReference type="ARBA" id="ARBA00022598"/>
    </source>
</evidence>
<dbReference type="InterPro" id="IPR014729">
    <property type="entry name" value="Rossmann-like_a/b/a_fold"/>
</dbReference>
<evidence type="ECO:0000256" key="10">
    <source>
        <dbReference type="ARBA" id="ARBA00023146"/>
    </source>
</evidence>
<evidence type="ECO:0000256" key="1">
    <source>
        <dbReference type="ARBA" id="ARBA00002025"/>
    </source>
</evidence>
<comment type="subcellular location">
    <subcellularLocation>
        <location evidence="2">Cytoplasm</location>
        <location evidence="2">Cytosol</location>
    </subcellularLocation>
</comment>
<evidence type="ECO:0000256" key="3">
    <source>
        <dbReference type="ARBA" id="ARBA00005594"/>
    </source>
</evidence>
<comment type="function">
    <text evidence="1">Catalyzes the attachment of tyrosine to tRNA(Tyr) in a two-step reaction: tyrosine is first activated by ATP to form Tyr-AMP and then transferred to the acceptor end of tRNA(Tyr).</text>
</comment>
<evidence type="ECO:0000256" key="12">
    <source>
        <dbReference type="ARBA" id="ARBA00048248"/>
    </source>
</evidence>
<evidence type="ECO:0000256" key="5">
    <source>
        <dbReference type="ARBA" id="ARBA00022490"/>
    </source>
</evidence>
<dbReference type="InterPro" id="IPR002305">
    <property type="entry name" value="aa-tRNA-synth_Ic"/>
</dbReference>
<dbReference type="OrthoDB" id="197206at2759"/>
<dbReference type="Proteomes" id="UP000591131">
    <property type="component" value="Unassembled WGS sequence"/>
</dbReference>
<organism evidence="15 16">
    <name type="scientific">Perkinsus chesapeaki</name>
    <name type="common">Clam parasite</name>
    <name type="synonym">Perkinsus andrewsi</name>
    <dbReference type="NCBI Taxonomy" id="330153"/>
    <lineage>
        <taxon>Eukaryota</taxon>
        <taxon>Sar</taxon>
        <taxon>Alveolata</taxon>
        <taxon>Perkinsozoa</taxon>
        <taxon>Perkinsea</taxon>
        <taxon>Perkinsida</taxon>
        <taxon>Perkinsidae</taxon>
        <taxon>Perkinsus</taxon>
    </lineage>
</organism>
<dbReference type="GO" id="GO:0004831">
    <property type="term" value="F:tyrosine-tRNA ligase activity"/>
    <property type="evidence" value="ECO:0007669"/>
    <property type="project" value="UniProtKB-EC"/>
</dbReference>
<dbReference type="PANTHER" id="PTHR46264">
    <property type="entry name" value="TYROSINE-TRNA LIGASE"/>
    <property type="match status" value="1"/>
</dbReference>
<dbReference type="EC" id="6.1.1.1" evidence="4"/>
<keyword evidence="9 13" id="KW-0648">Protein biosynthesis</keyword>
<proteinExistence type="inferred from homology"/>
<keyword evidence="16" id="KW-1185">Reference proteome</keyword>
<evidence type="ECO:0000256" key="11">
    <source>
        <dbReference type="ARBA" id="ARBA00033323"/>
    </source>
</evidence>
<sequence>MVNKPLSGTVLRMSNLKLPLAPSVSIFNGGLSTVATTTPGSPRKSGGSSPRKGGSSPRRRAAPGKAPVVAPVAGYDPIHTIMATKPVASKLSLDERVAKCMAVANYGGEIIQEEEVRKLFEAKANPICYDGFEPSGRMHIAQGILKAINVNRLTSAGCVFVFWVADWFGLLNNKMGGDLEKIKKVGQYFVEVWKAAGMDMSNVRFLRASEEINKNPQDYWLRVMNIARANSISRVKRCGQIMGRSEGDDQPSAQILYPCMQCSDIFYLHADICQLGMDQRKVNMLAREYMDKPEASKDKQRMQGRKPIIVSHAMVPGLLEGQEKMSKSNPDSAIFMEDSEADVKRKIKKAYCPPNQLEGNPCATYVKMLVFPYMGKFEVQRKEANGGDVTFKTVEEFEEAYSHGQLHPGDLKAALARCLNEMIEPVRRHFETDPEAKALLAEIKTYKVTNRWSSRSIGMGGYGSLGEQLQAGGGILAIYDSRWLRKYFRV</sequence>
<evidence type="ECO:0000256" key="13">
    <source>
        <dbReference type="RuleBase" id="RU363036"/>
    </source>
</evidence>
<dbReference type="PANTHER" id="PTHR46264:SF4">
    <property type="entry name" value="TYROSINE--TRNA LIGASE, CYTOPLASMIC"/>
    <property type="match status" value="1"/>
</dbReference>
<feature type="region of interest" description="Disordered" evidence="14">
    <location>
        <begin position="34"/>
        <end position="66"/>
    </location>
</feature>
<dbReference type="InterPro" id="IPR050489">
    <property type="entry name" value="Tyr-tRNA_synthase"/>
</dbReference>
<dbReference type="Pfam" id="PF00579">
    <property type="entry name" value="tRNA-synt_1b"/>
    <property type="match status" value="1"/>
</dbReference>
<name>A0A7J6MW44_PERCH</name>
<keyword evidence="7 13" id="KW-0547">Nucleotide-binding</keyword>
<comment type="similarity">
    <text evidence="3 13">Belongs to the class-I aminoacyl-tRNA synthetase family.</text>
</comment>
<dbReference type="EMBL" id="JAAPAO010000044">
    <property type="protein sequence ID" value="KAF4675666.1"/>
    <property type="molecule type" value="Genomic_DNA"/>
</dbReference>